<proteinExistence type="predicted"/>
<sequence length="47" mass="5650">MTLVPFGNIVNVDYWLFLNIHILLHSLRYLSSWLSQDFVLKEENLQE</sequence>
<name>A0A8D2IL40_UROPR</name>
<dbReference type="Proteomes" id="UP000694417">
    <property type="component" value="Unplaced"/>
</dbReference>
<evidence type="ECO:0000313" key="1">
    <source>
        <dbReference type="Ensembl" id="ENSUPAP00010029353.1"/>
    </source>
</evidence>
<protein>
    <submittedName>
        <fullName evidence="1">Uncharacterized protein</fullName>
    </submittedName>
</protein>
<dbReference type="GeneTree" id="ENSGT01130000282440"/>
<dbReference type="AlphaFoldDB" id="A0A8D2IL40"/>
<evidence type="ECO:0000313" key="2">
    <source>
        <dbReference type="Proteomes" id="UP000694417"/>
    </source>
</evidence>
<reference evidence="1" key="1">
    <citation type="submission" date="2025-08" db="UniProtKB">
        <authorList>
            <consortium name="Ensembl"/>
        </authorList>
    </citation>
    <scope>IDENTIFICATION</scope>
</reference>
<keyword evidence="2" id="KW-1185">Reference proteome</keyword>
<reference evidence="1" key="2">
    <citation type="submission" date="2025-09" db="UniProtKB">
        <authorList>
            <consortium name="Ensembl"/>
        </authorList>
    </citation>
    <scope>IDENTIFICATION</scope>
</reference>
<organism evidence="1 2">
    <name type="scientific">Urocitellus parryii</name>
    <name type="common">Arctic ground squirrel</name>
    <name type="synonym">Spermophilus parryii</name>
    <dbReference type="NCBI Taxonomy" id="9999"/>
    <lineage>
        <taxon>Eukaryota</taxon>
        <taxon>Metazoa</taxon>
        <taxon>Chordata</taxon>
        <taxon>Craniata</taxon>
        <taxon>Vertebrata</taxon>
        <taxon>Euteleostomi</taxon>
        <taxon>Mammalia</taxon>
        <taxon>Eutheria</taxon>
        <taxon>Euarchontoglires</taxon>
        <taxon>Glires</taxon>
        <taxon>Rodentia</taxon>
        <taxon>Sciuromorpha</taxon>
        <taxon>Sciuridae</taxon>
        <taxon>Xerinae</taxon>
        <taxon>Marmotini</taxon>
        <taxon>Urocitellus</taxon>
    </lineage>
</organism>
<accession>A0A8D2IL40</accession>
<dbReference type="Ensembl" id="ENSUPAT00010033386.1">
    <property type="protein sequence ID" value="ENSUPAP00010029353.1"/>
    <property type="gene ID" value="ENSUPAG00010023111.1"/>
</dbReference>